<evidence type="ECO:0000313" key="2">
    <source>
        <dbReference type="Proteomes" id="UP000235672"/>
    </source>
</evidence>
<keyword evidence="2" id="KW-1185">Reference proteome</keyword>
<organism evidence="1 2">
    <name type="scientific">Hyaloscypha hepaticicola</name>
    <dbReference type="NCBI Taxonomy" id="2082293"/>
    <lineage>
        <taxon>Eukaryota</taxon>
        <taxon>Fungi</taxon>
        <taxon>Dikarya</taxon>
        <taxon>Ascomycota</taxon>
        <taxon>Pezizomycotina</taxon>
        <taxon>Leotiomycetes</taxon>
        <taxon>Helotiales</taxon>
        <taxon>Hyaloscyphaceae</taxon>
        <taxon>Hyaloscypha</taxon>
    </lineage>
</organism>
<protein>
    <submittedName>
        <fullName evidence="1">Uncharacterized protein</fullName>
    </submittedName>
</protein>
<dbReference type="AlphaFoldDB" id="A0A2J6PQA4"/>
<gene>
    <name evidence="1" type="ORF">NA56DRAFT_709014</name>
</gene>
<name>A0A2J6PQA4_9HELO</name>
<dbReference type="OrthoDB" id="4062651at2759"/>
<proteinExistence type="predicted"/>
<dbReference type="EMBL" id="KZ613507">
    <property type="protein sequence ID" value="PMD16208.1"/>
    <property type="molecule type" value="Genomic_DNA"/>
</dbReference>
<dbReference type="Proteomes" id="UP000235672">
    <property type="component" value="Unassembled WGS sequence"/>
</dbReference>
<evidence type="ECO:0000313" key="1">
    <source>
        <dbReference type="EMBL" id="PMD16208.1"/>
    </source>
</evidence>
<accession>A0A2J6PQA4</accession>
<sequence length="146" mass="16497">MRYLEEVFEIYCPVILNYSYNGSTFSVLACPKDTLSVTGWSDEKDIRSQALEKQLGGLIGEACLSLIQELAPFSIPEPRTLQERIYPLTYSLRVFTEDGRLASQVLTDFEFSVKYPPIPEDKLQEIGLDDTLPIFDASQIVLGPRL</sequence>
<reference evidence="1 2" key="1">
    <citation type="submission" date="2016-05" db="EMBL/GenBank/DDBJ databases">
        <title>A degradative enzymes factory behind the ericoid mycorrhizal symbiosis.</title>
        <authorList>
            <consortium name="DOE Joint Genome Institute"/>
            <person name="Martino E."/>
            <person name="Morin E."/>
            <person name="Grelet G."/>
            <person name="Kuo A."/>
            <person name="Kohler A."/>
            <person name="Daghino S."/>
            <person name="Barry K."/>
            <person name="Choi C."/>
            <person name="Cichocki N."/>
            <person name="Clum A."/>
            <person name="Copeland A."/>
            <person name="Hainaut M."/>
            <person name="Haridas S."/>
            <person name="Labutti K."/>
            <person name="Lindquist E."/>
            <person name="Lipzen A."/>
            <person name="Khouja H.-R."/>
            <person name="Murat C."/>
            <person name="Ohm R."/>
            <person name="Olson A."/>
            <person name="Spatafora J."/>
            <person name="Veneault-Fourrey C."/>
            <person name="Henrissat B."/>
            <person name="Grigoriev I."/>
            <person name="Martin F."/>
            <person name="Perotto S."/>
        </authorList>
    </citation>
    <scope>NUCLEOTIDE SEQUENCE [LARGE SCALE GENOMIC DNA]</scope>
    <source>
        <strain evidence="1 2">UAMH 7357</strain>
    </source>
</reference>
<dbReference type="PROSITE" id="PS51257">
    <property type="entry name" value="PROKAR_LIPOPROTEIN"/>
    <property type="match status" value="1"/>
</dbReference>